<feature type="coiled-coil region" evidence="1">
    <location>
        <begin position="130"/>
        <end position="164"/>
    </location>
</feature>
<dbReference type="Proteomes" id="UP000326671">
    <property type="component" value="Unassembled WGS sequence"/>
</dbReference>
<sequence length="212" mass="24681">MSTTRQDAWTQDEDLLLAEVVLRHIREGGTQLQAFEEVGKRLSRTAAACGFRWNSSIRKLYKSGIELAKKQRKDAKRSPNVKHDANNQGIEPAYIPPVKTKEISPPVLKEVTFEDLIGYLNKLYDRAQNSTDYQESLSLYEQKMKVLEQKIQDITAENDRLSKALYEMEHDYKALIEIMERARKMVVLKEEEFAQKVRFQMDRNGNLEKLDK</sequence>
<dbReference type="InterPro" id="IPR009057">
    <property type="entry name" value="Homeodomain-like_sf"/>
</dbReference>
<keyword evidence="1" id="KW-0175">Coiled coil</keyword>
<gene>
    <name evidence="4" type="ORF">F4V44_08850</name>
</gene>
<dbReference type="PANTHER" id="PTHR41302:SF2">
    <property type="entry name" value="PRESPORE SPECIFIC TRANSCRIPTIONAL ACTIVATOR RSFA"/>
    <property type="match status" value="1"/>
</dbReference>
<protein>
    <submittedName>
        <fullName evidence="4">RsfA family transcriptional regulator</fullName>
    </submittedName>
</protein>
<evidence type="ECO:0000313" key="5">
    <source>
        <dbReference type="Proteomes" id="UP000326671"/>
    </source>
</evidence>
<dbReference type="InterPro" id="IPR001005">
    <property type="entry name" value="SANT/Myb"/>
</dbReference>
<dbReference type="SUPFAM" id="SSF46689">
    <property type="entry name" value="Homeodomain-like"/>
    <property type="match status" value="1"/>
</dbReference>
<comment type="caution">
    <text evidence="4">The sequence shown here is derived from an EMBL/GenBank/DDBJ whole genome shotgun (WGS) entry which is preliminary data.</text>
</comment>
<proteinExistence type="predicted"/>
<reference evidence="4 5" key="1">
    <citation type="submission" date="2019-09" db="EMBL/GenBank/DDBJ databases">
        <title>Whole genome sequences of isolates from the Mars Exploration Rovers.</title>
        <authorList>
            <person name="Seuylemezian A."/>
            <person name="Vaishampayan P."/>
        </authorList>
    </citation>
    <scope>NUCLEOTIDE SEQUENCE [LARGE SCALE GENOMIC DNA]</scope>
    <source>
        <strain evidence="4 5">MER_TA_151</strain>
    </source>
</reference>
<dbReference type="OrthoDB" id="2845592at2"/>
<dbReference type="PROSITE" id="PS50090">
    <property type="entry name" value="MYB_LIKE"/>
    <property type="match status" value="1"/>
</dbReference>
<dbReference type="InterPro" id="IPR014243">
    <property type="entry name" value="RsfA-like"/>
</dbReference>
<dbReference type="EMBL" id="VYKL01000015">
    <property type="protein sequence ID" value="KAA9025979.1"/>
    <property type="molecule type" value="Genomic_DNA"/>
</dbReference>
<accession>A0A5J5HTX1</accession>
<evidence type="ECO:0000313" key="4">
    <source>
        <dbReference type="EMBL" id="KAA9025979.1"/>
    </source>
</evidence>
<dbReference type="RefSeq" id="WP_150439630.1">
    <property type="nucleotide sequence ID" value="NZ_VYKL01000015.1"/>
</dbReference>
<dbReference type="Pfam" id="PF13921">
    <property type="entry name" value="Myb_DNA-bind_6"/>
    <property type="match status" value="1"/>
</dbReference>
<organism evidence="4 5">
    <name type="scientific">Niallia endozanthoxylica</name>
    <dbReference type="NCBI Taxonomy" id="2036016"/>
    <lineage>
        <taxon>Bacteria</taxon>
        <taxon>Bacillati</taxon>
        <taxon>Bacillota</taxon>
        <taxon>Bacilli</taxon>
        <taxon>Bacillales</taxon>
        <taxon>Bacillaceae</taxon>
        <taxon>Niallia</taxon>
    </lineage>
</organism>
<feature type="domain" description="Myb-like" evidence="3">
    <location>
        <begin position="1"/>
        <end position="57"/>
    </location>
</feature>
<name>A0A5J5HTX1_9BACI</name>
<evidence type="ECO:0000259" key="3">
    <source>
        <dbReference type="PROSITE" id="PS50090"/>
    </source>
</evidence>
<dbReference type="PANTHER" id="PTHR41302">
    <property type="entry name" value="PRESPORE-SPECIFIC TRANSCRIPTIONAL REGULATOR RSFA-RELATED"/>
    <property type="match status" value="1"/>
</dbReference>
<keyword evidence="5" id="KW-1185">Reference proteome</keyword>
<dbReference type="AlphaFoldDB" id="A0A5J5HTX1"/>
<evidence type="ECO:0000256" key="2">
    <source>
        <dbReference type="SAM" id="MobiDB-lite"/>
    </source>
</evidence>
<feature type="region of interest" description="Disordered" evidence="2">
    <location>
        <begin position="70"/>
        <end position="92"/>
    </location>
</feature>
<evidence type="ECO:0000256" key="1">
    <source>
        <dbReference type="SAM" id="Coils"/>
    </source>
</evidence>
<dbReference type="NCBIfam" id="TIGR02894">
    <property type="entry name" value="DNA_bind_RsfA"/>
    <property type="match status" value="1"/>
</dbReference>